<accession>A0ACC3SCS4</accession>
<name>A0ACC3SCS4_9PEZI</name>
<protein>
    <submittedName>
        <fullName evidence="1">Uncharacterized protein</fullName>
    </submittedName>
</protein>
<evidence type="ECO:0000313" key="1">
    <source>
        <dbReference type="EMBL" id="KAK8208019.1"/>
    </source>
</evidence>
<evidence type="ECO:0000313" key="2">
    <source>
        <dbReference type="Proteomes" id="UP001320706"/>
    </source>
</evidence>
<sequence length="115" mass="12390">MMDAAACYTSCFTTCLCAVVLYVIPVAVSARCGTRGADSAVTFLGRCFHIQTRPNRGPPANQDRSAKLTDTSNPESPGDLVELQPVNSMRYVALLECAMDRSRFRASAPESLSNP</sequence>
<dbReference type="Proteomes" id="UP001320706">
    <property type="component" value="Unassembled WGS sequence"/>
</dbReference>
<proteinExistence type="predicted"/>
<comment type="caution">
    <text evidence="1">The sequence shown here is derived from an EMBL/GenBank/DDBJ whole genome shotgun (WGS) entry which is preliminary data.</text>
</comment>
<dbReference type="EMBL" id="JAMKPW020000019">
    <property type="protein sequence ID" value="KAK8208019.1"/>
    <property type="molecule type" value="Genomic_DNA"/>
</dbReference>
<organism evidence="1 2">
    <name type="scientific">Zalaria obscura</name>
    <dbReference type="NCBI Taxonomy" id="2024903"/>
    <lineage>
        <taxon>Eukaryota</taxon>
        <taxon>Fungi</taxon>
        <taxon>Dikarya</taxon>
        <taxon>Ascomycota</taxon>
        <taxon>Pezizomycotina</taxon>
        <taxon>Dothideomycetes</taxon>
        <taxon>Dothideomycetidae</taxon>
        <taxon>Dothideales</taxon>
        <taxon>Zalariaceae</taxon>
        <taxon>Zalaria</taxon>
    </lineage>
</organism>
<gene>
    <name evidence="1" type="ORF">M8818_004057</name>
</gene>
<keyword evidence="2" id="KW-1185">Reference proteome</keyword>
<reference evidence="1" key="1">
    <citation type="submission" date="2024-02" db="EMBL/GenBank/DDBJ databases">
        <title>Metagenome Assembled Genome of Zalaria obscura JY119.</title>
        <authorList>
            <person name="Vighnesh L."/>
            <person name="Jagadeeshwari U."/>
            <person name="Venkata Ramana C."/>
            <person name="Sasikala C."/>
        </authorList>
    </citation>
    <scope>NUCLEOTIDE SEQUENCE</scope>
    <source>
        <strain evidence="1">JY119</strain>
    </source>
</reference>